<dbReference type="PANTHER" id="PTHR47891:SF2">
    <property type="entry name" value="MAGNESIUM AND COBALT TRANSPORTER"/>
    <property type="match status" value="1"/>
</dbReference>
<dbReference type="EMBL" id="LRGC01000004">
    <property type="protein sequence ID" value="KWR56079.1"/>
    <property type="molecule type" value="Genomic_DNA"/>
</dbReference>
<keyword evidence="4 6" id="KW-1133">Transmembrane helix</keyword>
<sequence>MLVAMPLFGLKKGGKTMRKYLYSENGFVEKAEWKPNCWVNVECPDDSDFQFLTQELKVPESFLEDIADTDERPRTETEGNWLLTILRIPMQSNQHGIPFITVPIGIITNNDIIVSVCYHHTELIPDFIQHTRRKGIVVNNKLTLILRIIYSSAVWFLKYLKQINNDVATAEKELEKSIRNEDLLQLMKLQKTLVYFNTSIRGNEVMIGRLKNIFQDTDYLDLELLEDVVIELKQAYNTVNIYSDILTGTMDAFASIISNNVNAIMKRMTSLSITLMIPTLIASFYGMNVDIHLEGFPHAFVFIVLLSAILSAVTFIWFRKIKWF</sequence>
<evidence type="ECO:0000256" key="4">
    <source>
        <dbReference type="ARBA" id="ARBA00022989"/>
    </source>
</evidence>
<dbReference type="InterPro" id="IPR045861">
    <property type="entry name" value="CorA_cytoplasmic_dom"/>
</dbReference>
<dbReference type="CDD" id="cd12827">
    <property type="entry name" value="EcCorA_ZntB-like_u2"/>
    <property type="match status" value="1"/>
</dbReference>
<keyword evidence="3 6" id="KW-0812">Transmembrane</keyword>
<feature type="transmembrane region" description="Helical" evidence="6">
    <location>
        <begin position="299"/>
        <end position="318"/>
    </location>
</feature>
<dbReference type="Pfam" id="PF01544">
    <property type="entry name" value="CorA"/>
    <property type="match status" value="1"/>
</dbReference>
<name>A0A120A305_BACSE</name>
<gene>
    <name evidence="7" type="primary">corA</name>
    <name evidence="7" type="ORF">AA415_01148</name>
</gene>
<dbReference type="Gene3D" id="1.20.58.340">
    <property type="entry name" value="Magnesium transport protein CorA, transmembrane region"/>
    <property type="match status" value="2"/>
</dbReference>
<dbReference type="InterPro" id="IPR002523">
    <property type="entry name" value="MgTranspt_CorA/ZnTranspt_ZntB"/>
</dbReference>
<organism evidence="7 8">
    <name type="scientific">Bacteroides stercoris</name>
    <dbReference type="NCBI Taxonomy" id="46506"/>
    <lineage>
        <taxon>Bacteria</taxon>
        <taxon>Pseudomonadati</taxon>
        <taxon>Bacteroidota</taxon>
        <taxon>Bacteroidia</taxon>
        <taxon>Bacteroidales</taxon>
        <taxon>Bacteroidaceae</taxon>
        <taxon>Bacteroides</taxon>
    </lineage>
</organism>
<evidence type="ECO:0000256" key="5">
    <source>
        <dbReference type="ARBA" id="ARBA00023136"/>
    </source>
</evidence>
<evidence type="ECO:0000256" key="2">
    <source>
        <dbReference type="ARBA" id="ARBA00009765"/>
    </source>
</evidence>
<protein>
    <submittedName>
        <fullName evidence="7">Putative magnesium transport protein, CorA-like</fullName>
    </submittedName>
</protein>
<dbReference type="PANTHER" id="PTHR47891">
    <property type="entry name" value="TRANSPORTER-RELATED"/>
    <property type="match status" value="1"/>
</dbReference>
<comment type="subcellular location">
    <subcellularLocation>
        <location evidence="1">Membrane</location>
        <topology evidence="1">Multi-pass membrane protein</topology>
    </subcellularLocation>
</comment>
<dbReference type="GO" id="GO:0016020">
    <property type="term" value="C:membrane"/>
    <property type="evidence" value="ECO:0007669"/>
    <property type="project" value="UniProtKB-SubCell"/>
</dbReference>
<comment type="caution">
    <text evidence="7">The sequence shown here is derived from an EMBL/GenBank/DDBJ whole genome shotgun (WGS) entry which is preliminary data.</text>
</comment>
<keyword evidence="5 6" id="KW-0472">Membrane</keyword>
<dbReference type="InterPro" id="IPR045863">
    <property type="entry name" value="CorA_TM1_TM2"/>
</dbReference>
<dbReference type="SUPFAM" id="SSF144083">
    <property type="entry name" value="Magnesium transport protein CorA, transmembrane region"/>
    <property type="match status" value="1"/>
</dbReference>
<feature type="transmembrane region" description="Helical" evidence="6">
    <location>
        <begin position="268"/>
        <end position="287"/>
    </location>
</feature>
<keyword evidence="8" id="KW-1185">Reference proteome</keyword>
<evidence type="ECO:0000313" key="7">
    <source>
        <dbReference type="EMBL" id="KWR56079.1"/>
    </source>
</evidence>
<dbReference type="Proteomes" id="UP000056419">
    <property type="component" value="Unassembled WGS sequence"/>
</dbReference>
<dbReference type="PATRIC" id="fig|46506.5.peg.1228"/>
<evidence type="ECO:0000256" key="3">
    <source>
        <dbReference type="ARBA" id="ARBA00022692"/>
    </source>
</evidence>
<proteinExistence type="inferred from homology"/>
<comment type="similarity">
    <text evidence="2">Belongs to the CorA metal ion transporter (MIT) (TC 1.A.35) family.</text>
</comment>
<evidence type="ECO:0000256" key="6">
    <source>
        <dbReference type="SAM" id="Phobius"/>
    </source>
</evidence>
<dbReference type="STRING" id="46506.AA415_01148"/>
<dbReference type="GO" id="GO:0046873">
    <property type="term" value="F:metal ion transmembrane transporter activity"/>
    <property type="evidence" value="ECO:0007669"/>
    <property type="project" value="InterPro"/>
</dbReference>
<dbReference type="InterPro" id="IPR047199">
    <property type="entry name" value="CorA-like"/>
</dbReference>
<reference evidence="7 8" key="1">
    <citation type="journal article" date="2016" name="BMC Genomics">
        <title>Type VI secretion systems of human gut Bacteroidales segregate into three genetic architectures, two of which are contained on mobile genetic elements.</title>
        <authorList>
            <person name="Coyne M.J."/>
            <person name="Roelofs K.G."/>
            <person name="Comstock L.E."/>
        </authorList>
    </citation>
    <scope>NUCLEOTIDE SEQUENCE [LARGE SCALE GENOMIC DNA]</scope>
    <source>
        <strain evidence="7 8">CL09T03C01</strain>
    </source>
</reference>
<dbReference type="AlphaFoldDB" id="A0A120A305"/>
<evidence type="ECO:0000313" key="8">
    <source>
        <dbReference type="Proteomes" id="UP000056419"/>
    </source>
</evidence>
<evidence type="ECO:0000256" key="1">
    <source>
        <dbReference type="ARBA" id="ARBA00004141"/>
    </source>
</evidence>
<dbReference type="Gene3D" id="3.30.460.20">
    <property type="entry name" value="CorA soluble domain-like"/>
    <property type="match status" value="1"/>
</dbReference>
<accession>A0A120A305</accession>
<dbReference type="SUPFAM" id="SSF143865">
    <property type="entry name" value="CorA soluble domain-like"/>
    <property type="match status" value="1"/>
</dbReference>